<evidence type="ECO:0000256" key="1">
    <source>
        <dbReference type="ARBA" id="ARBA00010139"/>
    </source>
</evidence>
<dbReference type="PRINTS" id="PR00368">
    <property type="entry name" value="FADPNR"/>
</dbReference>
<keyword evidence="2" id="KW-0285">Flavoprotein</keyword>
<dbReference type="Gene3D" id="3.50.50.60">
    <property type="entry name" value="FAD/NAD(P)-binding domain"/>
    <property type="match status" value="1"/>
</dbReference>
<dbReference type="PRINTS" id="PR00469">
    <property type="entry name" value="PNDRDTASEII"/>
</dbReference>
<name>A0A345NPK7_9MICO</name>
<dbReference type="Proteomes" id="UP000253790">
    <property type="component" value="Chromosome"/>
</dbReference>
<evidence type="ECO:0000256" key="4">
    <source>
        <dbReference type="ARBA" id="ARBA00023002"/>
    </source>
</evidence>
<dbReference type="InterPro" id="IPR050982">
    <property type="entry name" value="Auxin_biosynth/cation_transpt"/>
</dbReference>
<evidence type="ECO:0000313" key="5">
    <source>
        <dbReference type="EMBL" id="AXH96965.1"/>
    </source>
</evidence>
<gene>
    <name evidence="5" type="ORF">DV701_13300</name>
</gene>
<accession>A0A345NPK7</accession>
<dbReference type="SUPFAM" id="SSF51905">
    <property type="entry name" value="FAD/NAD(P)-binding domain"/>
    <property type="match status" value="2"/>
</dbReference>
<dbReference type="PIRSF" id="PIRSF000332">
    <property type="entry name" value="FMO"/>
    <property type="match status" value="1"/>
</dbReference>
<dbReference type="GO" id="GO:0050661">
    <property type="term" value="F:NADP binding"/>
    <property type="evidence" value="ECO:0007669"/>
    <property type="project" value="InterPro"/>
</dbReference>
<evidence type="ECO:0000256" key="2">
    <source>
        <dbReference type="ARBA" id="ARBA00022630"/>
    </source>
</evidence>
<dbReference type="PANTHER" id="PTHR43539:SF78">
    <property type="entry name" value="FLAVIN-CONTAINING MONOOXYGENASE"/>
    <property type="match status" value="1"/>
</dbReference>
<dbReference type="GO" id="GO:0050660">
    <property type="term" value="F:flavin adenine dinucleotide binding"/>
    <property type="evidence" value="ECO:0007669"/>
    <property type="project" value="InterPro"/>
</dbReference>
<evidence type="ECO:0000256" key="3">
    <source>
        <dbReference type="ARBA" id="ARBA00022827"/>
    </source>
</evidence>
<comment type="similarity">
    <text evidence="1">Belongs to the FAD-binding monooxygenase family.</text>
</comment>
<keyword evidence="4" id="KW-0560">Oxidoreductase</keyword>
<sequence length="388" mass="41488">MDMGTATHEVVVVGSGPAGLATAAELKRRGVEVLVLERGDRLGAAWSGRYDGLRFNTSRWWSALPGAPFPKEFGWFPTRDQYVGYLEDYAARHDLTVRTGVEVRRLDPSGAGWTLRLSNDGADRLAAAHVVVATGALNLPSVPDWASGTPYRGSIVHASSYRNPDPYRDRRVLVVGPGSSGLEIARQLAEGGVAQVLVAVRTPPNLLPRVKGGLPFDLPVPLFFSLPVAMVDAMLRKVQRATWGDLSPYGLPPSPEGTLSGLLARGAGTAIVDEETVQAVREGRIQVVAGVERLDETGAVLTDGTRQEIDDVVLATGYRTGLEPIVGHLDVLGERGLPLVTDGGEALPGLRFVGYVYRPGLTGYVGKLARRAALEIARTRRRAVPVPA</sequence>
<dbReference type="EMBL" id="CP031229">
    <property type="protein sequence ID" value="AXH96965.1"/>
    <property type="molecule type" value="Genomic_DNA"/>
</dbReference>
<dbReference type="PANTHER" id="PTHR43539">
    <property type="entry name" value="FLAVIN-BINDING MONOOXYGENASE-LIKE PROTEIN (AFU_ORTHOLOGUE AFUA_4G09220)"/>
    <property type="match status" value="1"/>
</dbReference>
<proteinExistence type="inferred from homology"/>
<dbReference type="GO" id="GO:0004499">
    <property type="term" value="F:N,N-dimethylaniline monooxygenase activity"/>
    <property type="evidence" value="ECO:0007669"/>
    <property type="project" value="InterPro"/>
</dbReference>
<protein>
    <submittedName>
        <fullName evidence="5">NAD(P)/FAD-dependent oxidoreductase</fullName>
    </submittedName>
</protein>
<dbReference type="Pfam" id="PF00743">
    <property type="entry name" value="FMO-like"/>
    <property type="match status" value="1"/>
</dbReference>
<evidence type="ECO:0000313" key="6">
    <source>
        <dbReference type="Proteomes" id="UP000253790"/>
    </source>
</evidence>
<organism evidence="5 6">
    <name type="scientific">Ornithinimicrobium avium</name>
    <dbReference type="NCBI Taxonomy" id="2283195"/>
    <lineage>
        <taxon>Bacteria</taxon>
        <taxon>Bacillati</taxon>
        <taxon>Actinomycetota</taxon>
        <taxon>Actinomycetes</taxon>
        <taxon>Micrococcales</taxon>
        <taxon>Ornithinimicrobiaceae</taxon>
        <taxon>Ornithinimicrobium</taxon>
    </lineage>
</organism>
<dbReference type="InterPro" id="IPR020946">
    <property type="entry name" value="Flavin_mOase-like"/>
</dbReference>
<dbReference type="InterPro" id="IPR000960">
    <property type="entry name" value="Flavin_mOase"/>
</dbReference>
<keyword evidence="3" id="KW-0274">FAD</keyword>
<dbReference type="GO" id="GO:0005829">
    <property type="term" value="C:cytosol"/>
    <property type="evidence" value="ECO:0007669"/>
    <property type="project" value="TreeGrafter"/>
</dbReference>
<keyword evidence="6" id="KW-1185">Reference proteome</keyword>
<dbReference type="InterPro" id="IPR036188">
    <property type="entry name" value="FAD/NAD-bd_sf"/>
</dbReference>
<dbReference type="AlphaFoldDB" id="A0A345NPK7"/>
<reference evidence="5 6" key="1">
    <citation type="submission" date="2018-07" db="EMBL/GenBank/DDBJ databases">
        <title>Complete genome sequencing of Ornithinimicrobium sp. AMA3305.</title>
        <authorList>
            <person name="Bae J.-W."/>
        </authorList>
    </citation>
    <scope>NUCLEOTIDE SEQUENCE [LARGE SCALE GENOMIC DNA]</scope>
    <source>
        <strain evidence="5 6">AMA3305</strain>
    </source>
</reference>
<dbReference type="OrthoDB" id="9808049at2"/>
<dbReference type="KEGG" id="orn:DV701_13300"/>